<protein>
    <recommendedName>
        <fullName evidence="9">Magnesium transporter MgtE</fullName>
    </recommendedName>
</protein>
<dbReference type="SUPFAM" id="SSF161093">
    <property type="entry name" value="MgtE membrane domain-like"/>
    <property type="match status" value="1"/>
</dbReference>
<evidence type="ECO:0000256" key="2">
    <source>
        <dbReference type="ARBA" id="ARBA00009749"/>
    </source>
</evidence>
<evidence type="ECO:0000313" key="12">
    <source>
        <dbReference type="Proteomes" id="UP000241048"/>
    </source>
</evidence>
<dbReference type="PROSITE" id="PS51371">
    <property type="entry name" value="CBS"/>
    <property type="match status" value="2"/>
</dbReference>
<keyword evidence="6 9" id="KW-1133">Transmembrane helix</keyword>
<evidence type="ECO:0000256" key="7">
    <source>
        <dbReference type="ARBA" id="ARBA00023136"/>
    </source>
</evidence>
<dbReference type="GO" id="GO:0046872">
    <property type="term" value="F:metal ion binding"/>
    <property type="evidence" value="ECO:0007669"/>
    <property type="project" value="UniProtKB-KW"/>
</dbReference>
<dbReference type="Gene3D" id="3.10.580.10">
    <property type="entry name" value="CBS-domain"/>
    <property type="match status" value="1"/>
</dbReference>
<dbReference type="GO" id="GO:0015095">
    <property type="term" value="F:magnesium ion transmembrane transporter activity"/>
    <property type="evidence" value="ECO:0007669"/>
    <property type="project" value="UniProtKB-UniRule"/>
</dbReference>
<reference evidence="11 12" key="1">
    <citation type="submission" date="2018-03" db="EMBL/GenBank/DDBJ databases">
        <title>Lachnoclostridium SNUG30386 gen.nov., sp.nov., isolated from human faeces.</title>
        <authorList>
            <person name="Seo B."/>
            <person name="Jeon K."/>
            <person name="Ko G."/>
        </authorList>
    </citation>
    <scope>NUCLEOTIDE SEQUENCE [LARGE SCALE GENOMIC DNA]</scope>
    <source>
        <strain evidence="11 12">SNUG30386</strain>
    </source>
</reference>
<evidence type="ECO:0000313" key="11">
    <source>
        <dbReference type="EMBL" id="PST39306.1"/>
    </source>
</evidence>
<comment type="function">
    <text evidence="9">Acts as a magnesium transporter.</text>
</comment>
<dbReference type="NCBIfam" id="TIGR00400">
    <property type="entry name" value="mgtE"/>
    <property type="match status" value="1"/>
</dbReference>
<comment type="subunit">
    <text evidence="9">Homodimer.</text>
</comment>
<comment type="caution">
    <text evidence="11">The sequence shown here is derived from an EMBL/GenBank/DDBJ whole genome shotgun (WGS) entry which is preliminary data.</text>
</comment>
<dbReference type="Gene3D" id="1.25.60.10">
    <property type="entry name" value="MgtE N-terminal domain-like"/>
    <property type="match status" value="1"/>
</dbReference>
<sequence>MDEKKTSSPETAPIAATAEHNANFEENIRSIIRSGKPASVIRDDLDNYHANDIAEVLETLDTATRKRLYNILSLEMTAEIFTYLDEPAPYLHELGLDRAAAVLAEMDADEAVDILENLDPEEKEALIARMDQESKDDIHLIFSYDEEQIGSRMTTNYIVIPNNCTIKQAMRHLISQAEDNDNIDTIYVEDENGRYFGAIELKDLITAREYMKLEDIISTSYPYVYADEKSSDCMEELIDYSEDSIPVLDRNHKIIGAITYEDIAEAIDDEMGDDYAKLAGLTSEEDLHEPLLQSLKKRLPWLVLLLFLGMGVSSVVGIFEPIVDRIALLICFQSMILDMAGNVGTQSLAVTIRVLMDEDISAMQKLGFVFKEMRIGFLNGLLLGSASFVVIGIFIHIMKQKSLFFSFALSGCVGISLLTAMVISSLVGVLVPMLFHKLKVDPAVASGPLITTVNDLVAVVTYYGLAEILLVDVFHLV</sequence>
<dbReference type="InterPro" id="IPR038076">
    <property type="entry name" value="MgtE_N_sf"/>
</dbReference>
<feature type="domain" description="CBS" evidence="10">
    <location>
        <begin position="153"/>
        <end position="216"/>
    </location>
</feature>
<dbReference type="InterPro" id="IPR046342">
    <property type="entry name" value="CBS_dom_sf"/>
</dbReference>
<dbReference type="Proteomes" id="UP000241048">
    <property type="component" value="Unassembled WGS sequence"/>
</dbReference>
<dbReference type="CDD" id="cd04606">
    <property type="entry name" value="CBS_pair_Mg_transporter"/>
    <property type="match status" value="1"/>
</dbReference>
<feature type="transmembrane region" description="Helical" evidence="9">
    <location>
        <begin position="299"/>
        <end position="319"/>
    </location>
</feature>
<dbReference type="SMART" id="SM00924">
    <property type="entry name" value="MgtE_N"/>
    <property type="match status" value="1"/>
</dbReference>
<evidence type="ECO:0000256" key="8">
    <source>
        <dbReference type="PROSITE-ProRule" id="PRU00703"/>
    </source>
</evidence>
<dbReference type="EMBL" id="PYLO01000001">
    <property type="protein sequence ID" value="PST39306.1"/>
    <property type="molecule type" value="Genomic_DNA"/>
</dbReference>
<keyword evidence="3 9" id="KW-0813">Transport</keyword>
<dbReference type="Pfam" id="PF00571">
    <property type="entry name" value="CBS"/>
    <property type="match status" value="2"/>
</dbReference>
<comment type="similarity">
    <text evidence="2 9">Belongs to the SLC41A transporter family.</text>
</comment>
<evidence type="ECO:0000259" key="10">
    <source>
        <dbReference type="PROSITE" id="PS51371"/>
    </source>
</evidence>
<dbReference type="InterPro" id="IPR006669">
    <property type="entry name" value="MgtE_transporter"/>
</dbReference>
<keyword evidence="8" id="KW-0129">CBS domain</keyword>
<evidence type="ECO:0000256" key="9">
    <source>
        <dbReference type="RuleBase" id="RU362011"/>
    </source>
</evidence>
<proteinExistence type="inferred from homology"/>
<keyword evidence="9" id="KW-0479">Metal-binding</keyword>
<dbReference type="SUPFAM" id="SSF54631">
    <property type="entry name" value="CBS-domain pair"/>
    <property type="match status" value="1"/>
</dbReference>
<dbReference type="Pfam" id="PF01769">
    <property type="entry name" value="MgtE"/>
    <property type="match status" value="1"/>
</dbReference>
<dbReference type="PANTHER" id="PTHR43773:SF1">
    <property type="entry name" value="MAGNESIUM TRANSPORTER MGTE"/>
    <property type="match status" value="1"/>
</dbReference>
<dbReference type="InterPro" id="IPR006668">
    <property type="entry name" value="Mg_transptr_MgtE_intracell_dom"/>
</dbReference>
<dbReference type="Gene3D" id="1.10.357.20">
    <property type="entry name" value="SLC41 divalent cation transporters, integral membrane domain"/>
    <property type="match status" value="1"/>
</dbReference>
<dbReference type="Pfam" id="PF03448">
    <property type="entry name" value="MgtE_N"/>
    <property type="match status" value="1"/>
</dbReference>
<organism evidence="11 12">
    <name type="scientific">Clostridium fessum</name>
    <dbReference type="NCBI Taxonomy" id="2126740"/>
    <lineage>
        <taxon>Bacteria</taxon>
        <taxon>Bacillati</taxon>
        <taxon>Bacillota</taxon>
        <taxon>Clostridia</taxon>
        <taxon>Eubacteriales</taxon>
        <taxon>Clostridiaceae</taxon>
        <taxon>Clostridium</taxon>
    </lineage>
</organism>
<dbReference type="SUPFAM" id="SSF158791">
    <property type="entry name" value="MgtE N-terminal domain-like"/>
    <property type="match status" value="1"/>
</dbReference>
<keyword evidence="5 9" id="KW-0460">Magnesium</keyword>
<feature type="domain" description="CBS" evidence="10">
    <location>
        <begin position="217"/>
        <end position="275"/>
    </location>
</feature>
<dbReference type="PANTHER" id="PTHR43773">
    <property type="entry name" value="MAGNESIUM TRANSPORTER MGTE"/>
    <property type="match status" value="1"/>
</dbReference>
<comment type="caution">
    <text evidence="9">Lacks conserved residue(s) required for the propagation of feature annotation.</text>
</comment>
<feature type="transmembrane region" description="Helical" evidence="9">
    <location>
        <begin position="376"/>
        <end position="397"/>
    </location>
</feature>
<gene>
    <name evidence="11" type="primary">mgtE</name>
    <name evidence="11" type="ORF">C7U56_02655</name>
</gene>
<feature type="transmembrane region" description="Helical" evidence="9">
    <location>
        <begin position="403"/>
        <end position="431"/>
    </location>
</feature>
<evidence type="ECO:0000256" key="5">
    <source>
        <dbReference type="ARBA" id="ARBA00022842"/>
    </source>
</evidence>
<dbReference type="GO" id="GO:0005886">
    <property type="term" value="C:plasma membrane"/>
    <property type="evidence" value="ECO:0007669"/>
    <property type="project" value="UniProtKB-SubCell"/>
</dbReference>
<dbReference type="InterPro" id="IPR006667">
    <property type="entry name" value="SLC41_membr_dom"/>
</dbReference>
<evidence type="ECO:0000256" key="6">
    <source>
        <dbReference type="ARBA" id="ARBA00022989"/>
    </source>
</evidence>
<dbReference type="InterPro" id="IPR000644">
    <property type="entry name" value="CBS_dom"/>
</dbReference>
<keyword evidence="12" id="KW-1185">Reference proteome</keyword>
<keyword evidence="4 9" id="KW-0812">Transmembrane</keyword>
<name>A0A2T3FVJ0_9CLOT</name>
<dbReference type="InterPro" id="IPR036739">
    <property type="entry name" value="SLC41_membr_dom_sf"/>
</dbReference>
<comment type="subcellular location">
    <subcellularLocation>
        <location evidence="9">Cell membrane</location>
        <topology evidence="9">Multi-pass membrane protein</topology>
    </subcellularLocation>
    <subcellularLocation>
        <location evidence="1">Membrane</location>
        <topology evidence="1">Multi-pass membrane protein</topology>
    </subcellularLocation>
</comment>
<evidence type="ECO:0000256" key="3">
    <source>
        <dbReference type="ARBA" id="ARBA00022448"/>
    </source>
</evidence>
<keyword evidence="7 9" id="KW-0472">Membrane</keyword>
<accession>A0A2T3FVJ0</accession>
<dbReference type="AlphaFoldDB" id="A0A2T3FVJ0"/>
<keyword evidence="9" id="KW-1003">Cell membrane</keyword>
<evidence type="ECO:0000256" key="1">
    <source>
        <dbReference type="ARBA" id="ARBA00004141"/>
    </source>
</evidence>
<evidence type="ECO:0000256" key="4">
    <source>
        <dbReference type="ARBA" id="ARBA00022692"/>
    </source>
</evidence>